<reference evidence="1 2" key="2">
    <citation type="submission" date="2020-07" db="EMBL/GenBank/DDBJ databases">
        <title>Genome assembly of wild tea tree DASZ reveals pedigree and selection history of tea varieties.</title>
        <authorList>
            <person name="Zhang W."/>
        </authorList>
    </citation>
    <scope>NUCLEOTIDE SEQUENCE [LARGE SCALE GENOMIC DNA]</scope>
    <source>
        <strain evidence="2">cv. G240</strain>
        <tissue evidence="1">Leaf</tissue>
    </source>
</reference>
<organism evidence="1 2">
    <name type="scientific">Camellia sinensis</name>
    <name type="common">Tea plant</name>
    <name type="synonym">Thea sinensis</name>
    <dbReference type="NCBI Taxonomy" id="4442"/>
    <lineage>
        <taxon>Eukaryota</taxon>
        <taxon>Viridiplantae</taxon>
        <taxon>Streptophyta</taxon>
        <taxon>Embryophyta</taxon>
        <taxon>Tracheophyta</taxon>
        <taxon>Spermatophyta</taxon>
        <taxon>Magnoliopsida</taxon>
        <taxon>eudicotyledons</taxon>
        <taxon>Gunneridae</taxon>
        <taxon>Pentapetalae</taxon>
        <taxon>asterids</taxon>
        <taxon>Ericales</taxon>
        <taxon>Theaceae</taxon>
        <taxon>Camellia</taxon>
    </lineage>
</organism>
<keyword evidence="2" id="KW-1185">Reference proteome</keyword>
<dbReference type="EMBL" id="JACBKZ010000013">
    <property type="protein sequence ID" value="KAF5935478.1"/>
    <property type="molecule type" value="Genomic_DNA"/>
</dbReference>
<dbReference type="AlphaFoldDB" id="A0A7J7G7R2"/>
<proteinExistence type="predicted"/>
<reference evidence="2" key="1">
    <citation type="journal article" date="2020" name="Nat. Commun.">
        <title>Genome assembly of wild tea tree DASZ reveals pedigree and selection history of tea varieties.</title>
        <authorList>
            <person name="Zhang W."/>
            <person name="Zhang Y."/>
            <person name="Qiu H."/>
            <person name="Guo Y."/>
            <person name="Wan H."/>
            <person name="Zhang X."/>
            <person name="Scossa F."/>
            <person name="Alseekh S."/>
            <person name="Zhang Q."/>
            <person name="Wang P."/>
            <person name="Xu L."/>
            <person name="Schmidt M.H."/>
            <person name="Jia X."/>
            <person name="Li D."/>
            <person name="Zhu A."/>
            <person name="Guo F."/>
            <person name="Chen W."/>
            <person name="Ni D."/>
            <person name="Usadel B."/>
            <person name="Fernie A.R."/>
            <person name="Wen W."/>
        </authorList>
    </citation>
    <scope>NUCLEOTIDE SEQUENCE [LARGE SCALE GENOMIC DNA]</scope>
    <source>
        <strain evidence="2">cv. G240</strain>
    </source>
</reference>
<name>A0A7J7G7R2_CAMSI</name>
<accession>A0A7J7G7R2</accession>
<evidence type="ECO:0000313" key="2">
    <source>
        <dbReference type="Proteomes" id="UP000593564"/>
    </source>
</evidence>
<dbReference type="Proteomes" id="UP000593564">
    <property type="component" value="Unassembled WGS sequence"/>
</dbReference>
<sequence length="131" mass="14845">MYWALSGGPNAPMGPPMSKVIRDFELCSHSSSFELLLCWFHGTVLFFSSLSSFPKSPPQLLSLHETVAAYRSVYFIGTIDPIVVILPGYVIRPERPLTSKAWEKLSFLTSLMLCLVRGFGERFEKRKGKNW</sequence>
<comment type="caution">
    <text evidence="1">The sequence shown here is derived from an EMBL/GenBank/DDBJ whole genome shotgun (WGS) entry which is preliminary data.</text>
</comment>
<gene>
    <name evidence="1" type="ORF">HYC85_026607</name>
</gene>
<evidence type="ECO:0000313" key="1">
    <source>
        <dbReference type="EMBL" id="KAF5935478.1"/>
    </source>
</evidence>
<protein>
    <submittedName>
        <fullName evidence="1">Uncharacterized protein</fullName>
    </submittedName>
</protein>